<feature type="region of interest" description="Disordered" evidence="1">
    <location>
        <begin position="362"/>
        <end position="391"/>
    </location>
</feature>
<feature type="domain" description="HDOD" evidence="2">
    <location>
        <begin position="32"/>
        <end position="228"/>
    </location>
</feature>
<dbReference type="PROSITE" id="PS51833">
    <property type="entry name" value="HDOD"/>
    <property type="match status" value="1"/>
</dbReference>
<dbReference type="EMBL" id="JAUOPG010000007">
    <property type="protein sequence ID" value="MDO6454292.1"/>
    <property type="molecule type" value="Genomic_DNA"/>
</dbReference>
<sequence length="562" mass="62605">MEQQEKSGDFQTKSDELFGPEAWISFLKDKPFPVRASSLKRLRLLVQNDNTMISQLTALIKSDPILSLIFVRAAQQAHKAAKRDSVITSVEHAVSSLGMDPIEQLANRLKPVKVSPNSIQQQLYFRAIANSHLAAFHAERWMRRKNQPFVDETFLASLFYGVGLWSLWLHAPLHMHEVHILINEKGSDPVAAEKKILGCTMQDISHGLSTEWGFSDVICQAQDPNTSPSRALLTKFRERTVGNSEISDDDNRAIGHMLQDRSFIIKLANWYAMNVSREWQTSRPADTTETVCCYLGGDHDETRTMLNQITISSSHHYHVAGTLAPAAEMLLIPSDNMGNYKLSNKELSALINTAPAVKKPAAKKPRLAAKAVTAPSAPTQPATRYRAHPTSPDELLDNSKFKIIMDRFRDGYHLYTKPSHILGGLLQGLSQGLGLQRVTLSLVNTKNQTVKAAQAIGMEKSDPLASYEIDISTGGLFKKLSEKPVCVWIKQSNRAQYERLMSKAYTQILPHQDILIMSIFKDDKPVAVIYADGGDNPSALTDFQHQQFRLLCSAASKALHAL</sequence>
<proteinExistence type="predicted"/>
<evidence type="ECO:0000256" key="1">
    <source>
        <dbReference type="SAM" id="MobiDB-lite"/>
    </source>
</evidence>
<evidence type="ECO:0000313" key="4">
    <source>
        <dbReference type="Proteomes" id="UP001169862"/>
    </source>
</evidence>
<evidence type="ECO:0000259" key="2">
    <source>
        <dbReference type="PROSITE" id="PS51833"/>
    </source>
</evidence>
<accession>A0AAW7XJB1</accession>
<dbReference type="AlphaFoldDB" id="A0AAW7XJB1"/>
<dbReference type="Proteomes" id="UP001169862">
    <property type="component" value="Unassembled WGS sequence"/>
</dbReference>
<dbReference type="InterPro" id="IPR013976">
    <property type="entry name" value="HDOD"/>
</dbReference>
<dbReference type="SUPFAM" id="SSF109604">
    <property type="entry name" value="HD-domain/PDEase-like"/>
    <property type="match status" value="1"/>
</dbReference>
<organism evidence="3 4">
    <name type="scientific">Neptunomonas phycophila</name>
    <dbReference type="NCBI Taxonomy" id="1572645"/>
    <lineage>
        <taxon>Bacteria</taxon>
        <taxon>Pseudomonadati</taxon>
        <taxon>Pseudomonadota</taxon>
        <taxon>Gammaproteobacteria</taxon>
        <taxon>Oceanospirillales</taxon>
        <taxon>Oceanospirillaceae</taxon>
        <taxon>Neptunomonas</taxon>
    </lineage>
</organism>
<evidence type="ECO:0000313" key="3">
    <source>
        <dbReference type="EMBL" id="MDO6454292.1"/>
    </source>
</evidence>
<dbReference type="SUPFAM" id="SSF55781">
    <property type="entry name" value="GAF domain-like"/>
    <property type="match status" value="1"/>
</dbReference>
<protein>
    <submittedName>
        <fullName evidence="3">HDOD domain-containing protein</fullName>
    </submittedName>
</protein>
<dbReference type="PANTHER" id="PTHR33525">
    <property type="match status" value="1"/>
</dbReference>
<dbReference type="RefSeq" id="WP_303550841.1">
    <property type="nucleotide sequence ID" value="NZ_JAUOPG010000007.1"/>
</dbReference>
<name>A0AAW7XJB1_9GAMM</name>
<dbReference type="Pfam" id="PF08668">
    <property type="entry name" value="HDOD"/>
    <property type="match status" value="1"/>
</dbReference>
<reference evidence="3" key="1">
    <citation type="submission" date="2023-07" db="EMBL/GenBank/DDBJ databases">
        <title>Genome content predicts the carbon catabolic preferences of heterotrophic bacteria.</title>
        <authorList>
            <person name="Gralka M."/>
        </authorList>
    </citation>
    <scope>NUCLEOTIDE SEQUENCE</scope>
    <source>
        <strain evidence="3">I2M16</strain>
    </source>
</reference>
<dbReference type="PANTHER" id="PTHR33525:SF3">
    <property type="entry name" value="RIBONUCLEASE Y"/>
    <property type="match status" value="1"/>
</dbReference>
<dbReference type="Gene3D" id="3.30.450.40">
    <property type="match status" value="1"/>
</dbReference>
<dbReference type="Gene3D" id="1.10.3210.10">
    <property type="entry name" value="Hypothetical protein af1432"/>
    <property type="match status" value="1"/>
</dbReference>
<dbReference type="InterPro" id="IPR052340">
    <property type="entry name" value="RNase_Y/CdgJ"/>
</dbReference>
<comment type="caution">
    <text evidence="3">The sequence shown here is derived from an EMBL/GenBank/DDBJ whole genome shotgun (WGS) entry which is preliminary data.</text>
</comment>
<gene>
    <name evidence="3" type="ORF">Q4490_12030</name>
</gene>
<dbReference type="InterPro" id="IPR029016">
    <property type="entry name" value="GAF-like_dom_sf"/>
</dbReference>